<sequence>MTESGLPTSEHLEHLDTDTIADLLENLLPATEAHSAREHVKACPDCQLTYDALLELSEDLADEGRADIPMPVDVAEHLDAVIRAEAVMRSSTVGVHSLAQIREEPHRHMPKLFGAAAAVVLIAAIGVGVVMATKDRAGENAANTNPTAIQPTGVVSLSTAQIAPQVQKWLENSSTPLLNGSAAELTCARTFAAARPNPVVRLVQPAKVDGTRATVIGLQGGSPRDIEVYVLTGCDGGGSAGTSIYDTTVTLRNR</sequence>
<dbReference type="OrthoDB" id="4350643at2"/>
<organism evidence="2 3">
    <name type="scientific">Kribbella albertanoniae</name>
    <dbReference type="NCBI Taxonomy" id="1266829"/>
    <lineage>
        <taxon>Bacteria</taxon>
        <taxon>Bacillati</taxon>
        <taxon>Actinomycetota</taxon>
        <taxon>Actinomycetes</taxon>
        <taxon>Propionibacteriales</taxon>
        <taxon>Kribbellaceae</taxon>
        <taxon>Kribbella</taxon>
    </lineage>
</organism>
<evidence type="ECO:0000256" key="1">
    <source>
        <dbReference type="SAM" id="Phobius"/>
    </source>
</evidence>
<name>A0A4R4PXT9_9ACTN</name>
<keyword evidence="1" id="KW-0812">Transmembrane</keyword>
<accession>A0A4R4PXT9</accession>
<keyword evidence="3" id="KW-1185">Reference proteome</keyword>
<dbReference type="Proteomes" id="UP000295075">
    <property type="component" value="Unassembled WGS sequence"/>
</dbReference>
<proteinExistence type="predicted"/>
<evidence type="ECO:0000313" key="3">
    <source>
        <dbReference type="Proteomes" id="UP000295075"/>
    </source>
</evidence>
<keyword evidence="1" id="KW-0472">Membrane</keyword>
<comment type="caution">
    <text evidence="2">The sequence shown here is derived from an EMBL/GenBank/DDBJ whole genome shotgun (WGS) entry which is preliminary data.</text>
</comment>
<evidence type="ECO:0000313" key="2">
    <source>
        <dbReference type="EMBL" id="TDC27219.1"/>
    </source>
</evidence>
<evidence type="ECO:0008006" key="4">
    <source>
        <dbReference type="Google" id="ProtNLM"/>
    </source>
</evidence>
<gene>
    <name evidence="2" type="ORF">E1261_21110</name>
</gene>
<dbReference type="EMBL" id="SMKA01000097">
    <property type="protein sequence ID" value="TDC27219.1"/>
    <property type="molecule type" value="Genomic_DNA"/>
</dbReference>
<dbReference type="RefSeq" id="WP_132409016.1">
    <property type="nucleotide sequence ID" value="NZ_SMKA01000097.1"/>
</dbReference>
<dbReference type="AlphaFoldDB" id="A0A4R4PXT9"/>
<keyword evidence="1" id="KW-1133">Transmembrane helix</keyword>
<feature type="transmembrane region" description="Helical" evidence="1">
    <location>
        <begin position="112"/>
        <end position="132"/>
    </location>
</feature>
<reference evidence="2 3" key="1">
    <citation type="submission" date="2019-03" db="EMBL/GenBank/DDBJ databases">
        <title>Draft genome sequences of novel Actinobacteria.</title>
        <authorList>
            <person name="Sahin N."/>
            <person name="Ay H."/>
            <person name="Saygin H."/>
        </authorList>
    </citation>
    <scope>NUCLEOTIDE SEQUENCE [LARGE SCALE GENOMIC DNA]</scope>
    <source>
        <strain evidence="2 3">JCM 30547</strain>
    </source>
</reference>
<protein>
    <recommendedName>
        <fullName evidence="4">Zf-HC2 domain-containing protein</fullName>
    </recommendedName>
</protein>